<evidence type="ECO:0000256" key="1">
    <source>
        <dbReference type="ARBA" id="ARBA00001946"/>
    </source>
</evidence>
<dbReference type="Gene3D" id="3.30.540.10">
    <property type="entry name" value="Fructose-1,6-Bisphosphatase, subunit A, domain 1"/>
    <property type="match status" value="1"/>
</dbReference>
<evidence type="ECO:0000256" key="2">
    <source>
        <dbReference type="ARBA" id="ARBA00009759"/>
    </source>
</evidence>
<sequence>MESPYAKELGIAFGAVQNAAKLSRSVIASKDKGVVEKEDHSPVTVADFAIQALLTATLKDAFPEDTFVGEEDASALRSNAALREKVWELLVSLAGDDEAAASCKLPTSPDHMCDLIDQCGASTPGSGRAWVFDPIDGTQTYVRRELYAINCALLLDGKQEVGVVGAPNTSIDATGPIADRDVDPTGTGCIVFAVRGHGAYVRPLPGSIDQVQPRKLPRCDTTSLPDIKFLTSTTVESALVGVHDAVAERLGAAFPGCDVLPWVLRWAALALGLCNTTVWVYKKRDRYGKVWDHAGAMLLFEETGGKITDVHGKDIDLTIGRKMSGNYGFVAAPQQLHDLVLETVHQVLTDKGRVDLLM</sequence>
<proteinExistence type="inferred from homology"/>
<organism evidence="7 8">
    <name type="scientific">Stachybotrys elegans</name>
    <dbReference type="NCBI Taxonomy" id="80388"/>
    <lineage>
        <taxon>Eukaryota</taxon>
        <taxon>Fungi</taxon>
        <taxon>Dikarya</taxon>
        <taxon>Ascomycota</taxon>
        <taxon>Pezizomycotina</taxon>
        <taxon>Sordariomycetes</taxon>
        <taxon>Hypocreomycetidae</taxon>
        <taxon>Hypocreales</taxon>
        <taxon>Stachybotryaceae</taxon>
        <taxon>Stachybotrys</taxon>
    </lineage>
</organism>
<feature type="binding site" evidence="6">
    <location>
        <position position="136"/>
    </location>
    <ligand>
        <name>Mg(2+)</name>
        <dbReference type="ChEBI" id="CHEBI:18420"/>
        <label>1</label>
        <note>catalytic</note>
    </ligand>
</feature>
<dbReference type="CDD" id="cd01517">
    <property type="entry name" value="PAP_phosphatase"/>
    <property type="match status" value="1"/>
</dbReference>
<dbReference type="Pfam" id="PF00459">
    <property type="entry name" value="Inositol_P"/>
    <property type="match status" value="1"/>
</dbReference>
<dbReference type="InterPro" id="IPR051090">
    <property type="entry name" value="Inositol_monoP_superfamily"/>
</dbReference>
<dbReference type="SUPFAM" id="SSF56655">
    <property type="entry name" value="Carbohydrate phosphatase"/>
    <property type="match status" value="1"/>
</dbReference>
<keyword evidence="3 6" id="KW-0479">Metal-binding</keyword>
<protein>
    <recommendedName>
        <fullName evidence="9">3'(2'),5'-bisphosphate nucleotidase</fullName>
    </recommendedName>
</protein>
<dbReference type="PANTHER" id="PTHR43200:SF2">
    <property type="entry name" value="3'(2'),5'-BISPHOSPHATE NUCLEOTIDASE"/>
    <property type="match status" value="1"/>
</dbReference>
<dbReference type="AlphaFoldDB" id="A0A8K0WT13"/>
<dbReference type="Gene3D" id="3.40.190.80">
    <property type="match status" value="1"/>
</dbReference>
<reference evidence="7" key="1">
    <citation type="journal article" date="2021" name="Nat. Commun.">
        <title>Genetic determinants of endophytism in the Arabidopsis root mycobiome.</title>
        <authorList>
            <person name="Mesny F."/>
            <person name="Miyauchi S."/>
            <person name="Thiergart T."/>
            <person name="Pickel B."/>
            <person name="Atanasova L."/>
            <person name="Karlsson M."/>
            <person name="Huettel B."/>
            <person name="Barry K.W."/>
            <person name="Haridas S."/>
            <person name="Chen C."/>
            <person name="Bauer D."/>
            <person name="Andreopoulos W."/>
            <person name="Pangilinan J."/>
            <person name="LaButti K."/>
            <person name="Riley R."/>
            <person name="Lipzen A."/>
            <person name="Clum A."/>
            <person name="Drula E."/>
            <person name="Henrissat B."/>
            <person name="Kohler A."/>
            <person name="Grigoriev I.V."/>
            <person name="Martin F.M."/>
            <person name="Hacquard S."/>
        </authorList>
    </citation>
    <scope>NUCLEOTIDE SEQUENCE</scope>
    <source>
        <strain evidence="7">MPI-CAGE-CH-0235</strain>
    </source>
</reference>
<accession>A0A8K0WT13</accession>
<dbReference type="PANTHER" id="PTHR43200">
    <property type="entry name" value="PHOSPHATASE"/>
    <property type="match status" value="1"/>
</dbReference>
<keyword evidence="8" id="KW-1185">Reference proteome</keyword>
<feature type="binding site" evidence="6">
    <location>
        <position position="70"/>
    </location>
    <ligand>
        <name>Mg(2+)</name>
        <dbReference type="ChEBI" id="CHEBI:18420"/>
        <label>1</label>
        <note>catalytic</note>
    </ligand>
</feature>
<evidence type="ECO:0000256" key="3">
    <source>
        <dbReference type="ARBA" id="ARBA00022723"/>
    </source>
</evidence>
<dbReference type="OrthoDB" id="411145at2759"/>
<keyword evidence="4" id="KW-0378">Hydrolase</keyword>
<name>A0A8K0WT13_9HYPO</name>
<evidence type="ECO:0000256" key="4">
    <source>
        <dbReference type="ARBA" id="ARBA00022801"/>
    </source>
</evidence>
<feature type="binding site" evidence="6">
    <location>
        <position position="135"/>
    </location>
    <ligand>
        <name>Mg(2+)</name>
        <dbReference type="ChEBI" id="CHEBI:18420"/>
        <label>1</label>
        <note>catalytic</note>
    </ligand>
</feature>
<evidence type="ECO:0008006" key="9">
    <source>
        <dbReference type="Google" id="ProtNLM"/>
    </source>
</evidence>
<dbReference type="GO" id="GO:0046872">
    <property type="term" value="F:metal ion binding"/>
    <property type="evidence" value="ECO:0007669"/>
    <property type="project" value="UniProtKB-KW"/>
</dbReference>
<dbReference type="GO" id="GO:0000103">
    <property type="term" value="P:sulfate assimilation"/>
    <property type="evidence" value="ECO:0007669"/>
    <property type="project" value="TreeGrafter"/>
</dbReference>
<evidence type="ECO:0000256" key="6">
    <source>
        <dbReference type="PIRSR" id="PIRSR600760-2"/>
    </source>
</evidence>
<comment type="similarity">
    <text evidence="2">Belongs to the inositol monophosphatase superfamily.</text>
</comment>
<evidence type="ECO:0000256" key="5">
    <source>
        <dbReference type="ARBA" id="ARBA00022842"/>
    </source>
</evidence>
<feature type="binding site" evidence="6">
    <location>
        <position position="133"/>
    </location>
    <ligand>
        <name>Mg(2+)</name>
        <dbReference type="ChEBI" id="CHEBI:18420"/>
        <label>1</label>
        <note>catalytic</note>
    </ligand>
</feature>
<comment type="cofactor">
    <cofactor evidence="1 6">
        <name>Mg(2+)</name>
        <dbReference type="ChEBI" id="CHEBI:18420"/>
    </cofactor>
</comment>
<dbReference type="GO" id="GO:0008441">
    <property type="term" value="F:3'(2'),5'-bisphosphate nucleotidase activity"/>
    <property type="evidence" value="ECO:0007669"/>
    <property type="project" value="TreeGrafter"/>
</dbReference>
<dbReference type="EMBL" id="JAGPNK010000005">
    <property type="protein sequence ID" value="KAH7320691.1"/>
    <property type="molecule type" value="Genomic_DNA"/>
</dbReference>
<gene>
    <name evidence="7" type="ORF">B0I35DRAFT_198794</name>
</gene>
<feature type="binding site" evidence="6">
    <location>
        <position position="292"/>
    </location>
    <ligand>
        <name>Mg(2+)</name>
        <dbReference type="ChEBI" id="CHEBI:18420"/>
        <label>1</label>
        <note>catalytic</note>
    </ligand>
</feature>
<dbReference type="InterPro" id="IPR000760">
    <property type="entry name" value="Inositol_monophosphatase-like"/>
</dbReference>
<evidence type="ECO:0000313" key="7">
    <source>
        <dbReference type="EMBL" id="KAH7320691.1"/>
    </source>
</evidence>
<comment type="caution">
    <text evidence="7">The sequence shown here is derived from an EMBL/GenBank/DDBJ whole genome shotgun (WGS) entry which is preliminary data.</text>
</comment>
<keyword evidence="5 6" id="KW-0460">Magnesium</keyword>
<dbReference type="Proteomes" id="UP000813444">
    <property type="component" value="Unassembled WGS sequence"/>
</dbReference>
<evidence type="ECO:0000313" key="8">
    <source>
        <dbReference type="Proteomes" id="UP000813444"/>
    </source>
</evidence>